<protein>
    <recommendedName>
        <fullName evidence="3">Right handed beta helix region</fullName>
    </recommendedName>
</protein>
<dbReference type="STRING" id="453582.SAMN05421580_102254"/>
<evidence type="ECO:0008006" key="3">
    <source>
        <dbReference type="Google" id="ProtNLM"/>
    </source>
</evidence>
<organism evidence="1 2">
    <name type="scientific">Rhodobacter aestuarii</name>
    <dbReference type="NCBI Taxonomy" id="453582"/>
    <lineage>
        <taxon>Bacteria</taxon>
        <taxon>Pseudomonadati</taxon>
        <taxon>Pseudomonadota</taxon>
        <taxon>Alphaproteobacteria</taxon>
        <taxon>Rhodobacterales</taxon>
        <taxon>Rhodobacter group</taxon>
        <taxon>Rhodobacter</taxon>
    </lineage>
</organism>
<dbReference type="Proteomes" id="UP000186221">
    <property type="component" value="Unassembled WGS sequence"/>
</dbReference>
<keyword evidence="2" id="KW-1185">Reference proteome</keyword>
<dbReference type="SUPFAM" id="SSF51126">
    <property type="entry name" value="Pectin lyase-like"/>
    <property type="match status" value="1"/>
</dbReference>
<proteinExistence type="predicted"/>
<gene>
    <name evidence="1" type="ORF">SAMN05421580_102254</name>
</gene>
<dbReference type="AlphaFoldDB" id="A0A1N7K5F6"/>
<reference evidence="2" key="1">
    <citation type="submission" date="2017-01" db="EMBL/GenBank/DDBJ databases">
        <authorList>
            <person name="Varghese N."/>
            <person name="Submissions S."/>
        </authorList>
    </citation>
    <scope>NUCLEOTIDE SEQUENCE [LARGE SCALE GENOMIC DNA]</scope>
    <source>
        <strain evidence="2">DSM 19945</strain>
    </source>
</reference>
<dbReference type="OrthoDB" id="7877230at2"/>
<evidence type="ECO:0000313" key="2">
    <source>
        <dbReference type="Proteomes" id="UP000186221"/>
    </source>
</evidence>
<dbReference type="InterPro" id="IPR011050">
    <property type="entry name" value="Pectin_lyase_fold/virulence"/>
</dbReference>
<dbReference type="RefSeq" id="WP_076483836.1">
    <property type="nucleotide sequence ID" value="NZ_FTOG01000002.1"/>
</dbReference>
<dbReference type="Gene3D" id="2.160.20.10">
    <property type="entry name" value="Single-stranded right-handed beta-helix, Pectin lyase-like"/>
    <property type="match status" value="1"/>
</dbReference>
<accession>A0A1N7K5F6</accession>
<evidence type="ECO:0000313" key="1">
    <source>
        <dbReference type="EMBL" id="SIS56798.1"/>
    </source>
</evidence>
<dbReference type="EMBL" id="FTOG01000002">
    <property type="protein sequence ID" value="SIS56798.1"/>
    <property type="molecule type" value="Genomic_DNA"/>
</dbReference>
<sequence length="646" mass="67493">MAITSFPIETISGDGLIAQITAARDLALAGSPYRLASFAELATRLVYSGATAGQITVTAGDVIDVIGCGAYTVAASGATDADLSYAVKLYALPDKGTLSIEQFGGGTAVADNSPPANLAMAAIERVGGAALVFSAPGTYDFGVSKNNPYGAGKCCVDMTSDKTTVIVGPGATLKLSDGAQTDATGPVYLFAGDVARSGIRFEVDGTISNNKNGQPGWTGGYSQAGAGGCCVLFKGSTPGGRYEFVGTGTIGDCFSNPIDISAAIARGGSVHFGQITYTNCGEGPEIAGFDQVTGTPCYVLDEDFQMAGDGIEIARCGDVVLENIRVECRQGSPKGSALEFYGCETVTVQGYTVLNWWDLIGLGAPSGGMNAFVFPKPVLMNGRVIGLQSSTGIVDGYQGLTNPNRIVFDGLHMSDSPNTIPLYVTGDSTAEPIEFYNVKFDNCKKVIVLSDRHHIWHGGGNANSSDVAFEFQAQKDDDARSIDWRNLDFTGSVSGARINSLTRTGFKIKGVITNCHMDTLAQWPNGDSDVDYSELISDGNKPDVYVGTSTDIGAFMRCQIRSAPGGFVNEVRNPSAGMVLQIMNQSGSAMTLAHDNSSVADAPLRYAPLFNLSGVNDVLATGHSRSYRFLNASEAPDGAAGMYEIG</sequence>
<dbReference type="InterPro" id="IPR012334">
    <property type="entry name" value="Pectin_lyas_fold"/>
</dbReference>
<name>A0A1N7K5F6_9RHOB</name>